<dbReference type="Gene3D" id="3.10.450.40">
    <property type="match status" value="1"/>
</dbReference>
<dbReference type="PATRIC" id="fig|39777.7.peg.1036"/>
<dbReference type="Proteomes" id="UP000070226">
    <property type="component" value="Unassembled WGS sequence"/>
</dbReference>
<evidence type="ECO:0000313" key="2">
    <source>
        <dbReference type="EMBL" id="KXA64105.1"/>
    </source>
</evidence>
<gene>
    <name evidence="2" type="ORF">HMPREF3233_01067</name>
</gene>
<dbReference type="STRING" id="39777.B7L28_07155"/>
<keyword evidence="1" id="KW-0732">Signal</keyword>
<evidence type="ECO:0000313" key="3">
    <source>
        <dbReference type="Proteomes" id="UP000070226"/>
    </source>
</evidence>
<name>A0A133S4N6_9FIRM</name>
<feature type="chain" id="PRO_5007459017" description="PepSY domain-containing protein" evidence="1">
    <location>
        <begin position="28"/>
        <end position="187"/>
    </location>
</feature>
<dbReference type="AlphaFoldDB" id="A0A133S4N6"/>
<organism evidence="2">
    <name type="scientific">Veillonella atypica</name>
    <dbReference type="NCBI Taxonomy" id="39777"/>
    <lineage>
        <taxon>Bacteria</taxon>
        <taxon>Bacillati</taxon>
        <taxon>Bacillota</taxon>
        <taxon>Negativicutes</taxon>
        <taxon>Veillonellales</taxon>
        <taxon>Veillonellaceae</taxon>
        <taxon>Veillonella</taxon>
    </lineage>
</organism>
<feature type="signal peptide" evidence="1">
    <location>
        <begin position="1"/>
        <end position="27"/>
    </location>
</feature>
<proteinExistence type="predicted"/>
<accession>A0A133S4N6</accession>
<dbReference type="RefSeq" id="WP_060807566.1">
    <property type="nucleotide sequence ID" value="NZ_KQ958080.1"/>
</dbReference>
<evidence type="ECO:0008006" key="4">
    <source>
        <dbReference type="Google" id="ProtNLM"/>
    </source>
</evidence>
<dbReference type="EMBL" id="LRQT01000034">
    <property type="protein sequence ID" value="KXA64105.1"/>
    <property type="molecule type" value="Genomic_DNA"/>
</dbReference>
<comment type="caution">
    <text evidence="2">The sequence shown here is derived from an EMBL/GenBank/DDBJ whole genome shotgun (WGS) entry which is preliminary data.</text>
</comment>
<sequence>MKSVFKKSRLFIMLASLLGVVSPMAQAADLVPVQPTVAVVDEQHQAISWANLMLNGFLQHHEGASINEISFDATDTVVTLTVGGFDKDGVYKAVFTNTANEVKDEKVGKLTKTVEKTAFDPSTILPPAVAVNFAYAQAEGKATSLLSWAVKTDKGTPQYTVVFATKDKKTITVVFDAVSGKLLSVTK</sequence>
<protein>
    <recommendedName>
        <fullName evidence="4">PepSY domain-containing protein</fullName>
    </recommendedName>
</protein>
<reference evidence="2 3" key="1">
    <citation type="submission" date="2016-01" db="EMBL/GenBank/DDBJ databases">
        <authorList>
            <person name="Oliw E.H."/>
        </authorList>
    </citation>
    <scope>NUCLEOTIDE SEQUENCE [LARGE SCALE GENOMIC DNA]</scope>
    <source>
        <strain evidence="2 3">CMW7756B</strain>
    </source>
</reference>
<evidence type="ECO:0000256" key="1">
    <source>
        <dbReference type="SAM" id="SignalP"/>
    </source>
</evidence>